<keyword evidence="1" id="KW-0812">Transmembrane</keyword>
<keyword evidence="1" id="KW-1133">Transmembrane helix</keyword>
<evidence type="ECO:0000256" key="1">
    <source>
        <dbReference type="SAM" id="Phobius"/>
    </source>
</evidence>
<feature type="transmembrane region" description="Helical" evidence="1">
    <location>
        <begin position="6"/>
        <end position="25"/>
    </location>
</feature>
<organism evidence="2 3">
    <name type="scientific">Pythium oligandrum</name>
    <name type="common">Mycoparasitic fungus</name>
    <dbReference type="NCBI Taxonomy" id="41045"/>
    <lineage>
        <taxon>Eukaryota</taxon>
        <taxon>Sar</taxon>
        <taxon>Stramenopiles</taxon>
        <taxon>Oomycota</taxon>
        <taxon>Peronosporomycetes</taxon>
        <taxon>Pythiales</taxon>
        <taxon>Pythiaceae</taxon>
        <taxon>Pythium</taxon>
    </lineage>
</organism>
<dbReference type="EMBL" id="SPLM01000040">
    <property type="protein sequence ID" value="TMW64378.1"/>
    <property type="molecule type" value="Genomic_DNA"/>
</dbReference>
<keyword evidence="1" id="KW-0472">Membrane</keyword>
<sequence>MEVSGAMLALLLFVTIAIPLLYVVITWEHGIVNRYPVLPAPSDLGTKEFRWRCYLSSWTRRGWKKAILRSPCPRLTLQSRFALLSTDFAKLTTSLGFKELKLETIPCIFPQVAVSGLMLQLLGNSNFPAALTGLRLKAVTICQLRPLDMRFRDEPIAETSNAQEEEQAMEGLNCVMVLTEKRILEDEIEFLIQTDIFDDQGTVWQSTTCLAVPFYQKTLLVPLSVTAAQLDATLCDKSYDKLETNAFACSTHHLEEFEDVNVTNLDGTATDKRATPLLWALGRAMGVLQQTNRVPTLPLLCSFVCDDANDVVIPLQSRVECESSVATMAAGAEERLVTKVELKHDQRVVVSGFLRTVGWVFEEGATAEQ</sequence>
<evidence type="ECO:0000313" key="2">
    <source>
        <dbReference type="EMBL" id="TMW64378.1"/>
    </source>
</evidence>
<proteinExistence type="predicted"/>
<gene>
    <name evidence="2" type="ORF">Poli38472_013000</name>
</gene>
<accession>A0A8K1FN76</accession>
<reference evidence="2" key="1">
    <citation type="submission" date="2019-03" db="EMBL/GenBank/DDBJ databases">
        <title>Long read genome sequence of the mycoparasitic Pythium oligandrum ATCC 38472 isolated from sugarbeet rhizosphere.</title>
        <authorList>
            <person name="Gaulin E."/>
        </authorList>
    </citation>
    <scope>NUCLEOTIDE SEQUENCE</scope>
    <source>
        <strain evidence="2">ATCC 38472_TT</strain>
    </source>
</reference>
<keyword evidence="3" id="KW-1185">Reference proteome</keyword>
<evidence type="ECO:0000313" key="3">
    <source>
        <dbReference type="Proteomes" id="UP000794436"/>
    </source>
</evidence>
<protein>
    <submittedName>
        <fullName evidence="2">Uncharacterized protein</fullName>
    </submittedName>
</protein>
<dbReference type="OrthoDB" id="58355at2759"/>
<name>A0A8K1FN76_PYTOL</name>
<dbReference type="AlphaFoldDB" id="A0A8K1FN76"/>
<dbReference type="Proteomes" id="UP000794436">
    <property type="component" value="Unassembled WGS sequence"/>
</dbReference>
<comment type="caution">
    <text evidence="2">The sequence shown here is derived from an EMBL/GenBank/DDBJ whole genome shotgun (WGS) entry which is preliminary data.</text>
</comment>